<reference evidence="2" key="1">
    <citation type="journal article" date="2019" name="Int. J. Syst. Evol. Microbiol.">
        <title>The Global Catalogue of Microorganisms (GCM) 10K type strain sequencing project: providing services to taxonomists for standard genome sequencing and annotation.</title>
        <authorList>
            <consortium name="The Broad Institute Genomics Platform"/>
            <consortium name="The Broad Institute Genome Sequencing Center for Infectious Disease"/>
            <person name="Wu L."/>
            <person name="Ma J."/>
        </authorList>
    </citation>
    <scope>NUCLEOTIDE SEQUENCE [LARGE SCALE GENOMIC DNA]</scope>
    <source>
        <strain evidence="2">JCM 13501</strain>
    </source>
</reference>
<organism evidence="1 2">
    <name type="scientific">Pseudomonas asuensis</name>
    <dbReference type="NCBI Taxonomy" id="1825787"/>
    <lineage>
        <taxon>Bacteria</taxon>
        <taxon>Pseudomonadati</taxon>
        <taxon>Pseudomonadota</taxon>
        <taxon>Gammaproteobacteria</taxon>
        <taxon>Pseudomonadales</taxon>
        <taxon>Pseudomonadaceae</taxon>
        <taxon>Pseudomonas</taxon>
    </lineage>
</organism>
<sequence>MSTPASAADFMAHAAGPKDFQKVSKLVSKRLAMGRNRKLISPKTARKKPMATENDKDAIQRRDEALDLARRFGQSQEIPQ</sequence>
<keyword evidence="2" id="KW-1185">Reference proteome</keyword>
<dbReference type="EMBL" id="BMNW01000011">
    <property type="protein sequence ID" value="GGM26418.1"/>
    <property type="molecule type" value="Genomic_DNA"/>
</dbReference>
<dbReference type="Proteomes" id="UP000616499">
    <property type="component" value="Unassembled WGS sequence"/>
</dbReference>
<name>A0ABQ2H394_9PSED</name>
<evidence type="ECO:0000313" key="1">
    <source>
        <dbReference type="EMBL" id="GGM26418.1"/>
    </source>
</evidence>
<evidence type="ECO:0000313" key="2">
    <source>
        <dbReference type="Proteomes" id="UP000616499"/>
    </source>
</evidence>
<gene>
    <name evidence="1" type="ORF">GCM10009425_41340</name>
</gene>
<accession>A0ABQ2H394</accession>
<protein>
    <submittedName>
        <fullName evidence="1">Uncharacterized protein</fullName>
    </submittedName>
</protein>
<comment type="caution">
    <text evidence="1">The sequence shown here is derived from an EMBL/GenBank/DDBJ whole genome shotgun (WGS) entry which is preliminary data.</text>
</comment>
<proteinExistence type="predicted"/>